<evidence type="ECO:0000313" key="6">
    <source>
        <dbReference type="EMBL" id="NVD28285.1"/>
    </source>
</evidence>
<organism evidence="6 7">
    <name type="scientific">Parasphingorhabdus flavimaris</name>
    <dbReference type="NCBI Taxonomy" id="266812"/>
    <lineage>
        <taxon>Bacteria</taxon>
        <taxon>Pseudomonadati</taxon>
        <taxon>Pseudomonadota</taxon>
        <taxon>Alphaproteobacteria</taxon>
        <taxon>Sphingomonadales</taxon>
        <taxon>Sphingomonadaceae</taxon>
        <taxon>Parasphingorhabdus</taxon>
    </lineage>
</organism>
<dbReference type="InterPro" id="IPR012318">
    <property type="entry name" value="HTH_CRP"/>
</dbReference>
<evidence type="ECO:0000259" key="4">
    <source>
        <dbReference type="PROSITE" id="PS50042"/>
    </source>
</evidence>
<evidence type="ECO:0000259" key="5">
    <source>
        <dbReference type="PROSITE" id="PS51063"/>
    </source>
</evidence>
<dbReference type="InterPro" id="IPR014710">
    <property type="entry name" value="RmlC-like_jellyroll"/>
</dbReference>
<dbReference type="Pfam" id="PF13545">
    <property type="entry name" value="HTH_Crp_2"/>
    <property type="match status" value="1"/>
</dbReference>
<dbReference type="SMART" id="SM00100">
    <property type="entry name" value="cNMP"/>
    <property type="match status" value="1"/>
</dbReference>
<dbReference type="InterPro" id="IPR000595">
    <property type="entry name" value="cNMP-bd_dom"/>
</dbReference>
<name>A0ABX2N3K9_9SPHN</name>
<dbReference type="SMART" id="SM00419">
    <property type="entry name" value="HTH_CRP"/>
    <property type="match status" value="1"/>
</dbReference>
<dbReference type="Gene3D" id="2.60.120.10">
    <property type="entry name" value="Jelly Rolls"/>
    <property type="match status" value="1"/>
</dbReference>
<feature type="domain" description="Cyclic nucleotide-binding" evidence="4">
    <location>
        <begin position="30"/>
        <end position="144"/>
    </location>
</feature>
<keyword evidence="1" id="KW-0805">Transcription regulation</keyword>
<dbReference type="RefSeq" id="WP_176279805.1">
    <property type="nucleotide sequence ID" value="NZ_JABWMH010000003.1"/>
</dbReference>
<comment type="caution">
    <text evidence="6">The sequence shown here is derived from an EMBL/GenBank/DDBJ whole genome shotgun (WGS) entry which is preliminary data.</text>
</comment>
<dbReference type="SUPFAM" id="SSF51206">
    <property type="entry name" value="cAMP-binding domain-like"/>
    <property type="match status" value="1"/>
</dbReference>
<dbReference type="PANTHER" id="PTHR24567:SF28">
    <property type="entry name" value="LISTERIOLYSIN REGULATORY PROTEIN"/>
    <property type="match status" value="1"/>
</dbReference>
<sequence length="243" mass="27386">MHYQNPTTNISNLASRTEARQLDFSGSWDIDSLKQIILEEGLRSSIQRGKFVFRQGEVVDKIYLIQSGCVAFTRHCAEGHRQVLDFFYRESVFSDLPEDSQPTTFSAQCLLDTQAYALSKASLRRIATITPEIFQAVNSLMLRLLSQAYDSLYNIGCRHGVERVAFTLCKIFDGFNAGIDVDSARFDCNIPIRQIDIADAIGVTPVYLNQILKSLKEDGVIDINKGTINITNIKILKDICNYE</sequence>
<keyword evidence="3" id="KW-0804">Transcription</keyword>
<dbReference type="Pfam" id="PF00027">
    <property type="entry name" value="cNMP_binding"/>
    <property type="match status" value="1"/>
</dbReference>
<accession>A0ABX2N3K9</accession>
<dbReference type="EMBL" id="JABWMH010000003">
    <property type="protein sequence ID" value="NVD28285.1"/>
    <property type="molecule type" value="Genomic_DNA"/>
</dbReference>
<dbReference type="PANTHER" id="PTHR24567">
    <property type="entry name" value="CRP FAMILY TRANSCRIPTIONAL REGULATORY PROTEIN"/>
    <property type="match status" value="1"/>
</dbReference>
<gene>
    <name evidence="6" type="ORF">HUO14_10250</name>
</gene>
<evidence type="ECO:0000256" key="3">
    <source>
        <dbReference type="ARBA" id="ARBA00023163"/>
    </source>
</evidence>
<protein>
    <submittedName>
        <fullName evidence="6">Crp/Fnr family transcriptional regulator</fullName>
    </submittedName>
</protein>
<evidence type="ECO:0000313" key="7">
    <source>
        <dbReference type="Proteomes" id="UP000652427"/>
    </source>
</evidence>
<dbReference type="PROSITE" id="PS50042">
    <property type="entry name" value="CNMP_BINDING_3"/>
    <property type="match status" value="1"/>
</dbReference>
<proteinExistence type="predicted"/>
<dbReference type="PROSITE" id="PS51063">
    <property type="entry name" value="HTH_CRP_2"/>
    <property type="match status" value="1"/>
</dbReference>
<keyword evidence="7" id="KW-1185">Reference proteome</keyword>
<reference evidence="6 7" key="1">
    <citation type="submission" date="2020-06" db="EMBL/GenBank/DDBJ databases">
        <authorList>
            <person name="Kim S.-J."/>
            <person name="Park S.-J."/>
        </authorList>
    </citation>
    <scope>NUCLEOTIDE SEQUENCE [LARGE SCALE GENOMIC DNA]</scope>
    <source>
        <strain evidence="6 7">SW-151</strain>
    </source>
</reference>
<dbReference type="InterPro" id="IPR050397">
    <property type="entry name" value="Env_Response_Regulators"/>
</dbReference>
<evidence type="ECO:0000256" key="1">
    <source>
        <dbReference type="ARBA" id="ARBA00023015"/>
    </source>
</evidence>
<dbReference type="Proteomes" id="UP000652427">
    <property type="component" value="Unassembled WGS sequence"/>
</dbReference>
<dbReference type="InterPro" id="IPR018490">
    <property type="entry name" value="cNMP-bd_dom_sf"/>
</dbReference>
<keyword evidence="2" id="KW-0238">DNA-binding</keyword>
<dbReference type="SUPFAM" id="SSF46785">
    <property type="entry name" value="Winged helix' DNA-binding domain"/>
    <property type="match status" value="1"/>
</dbReference>
<evidence type="ECO:0000256" key="2">
    <source>
        <dbReference type="ARBA" id="ARBA00023125"/>
    </source>
</evidence>
<dbReference type="InterPro" id="IPR036390">
    <property type="entry name" value="WH_DNA-bd_sf"/>
</dbReference>
<dbReference type="CDD" id="cd00038">
    <property type="entry name" value="CAP_ED"/>
    <property type="match status" value="1"/>
</dbReference>
<feature type="domain" description="HTH crp-type" evidence="5">
    <location>
        <begin position="158"/>
        <end position="234"/>
    </location>
</feature>